<keyword evidence="3" id="KW-1185">Reference proteome</keyword>
<gene>
    <name evidence="2" type="ORF">GE061_001354</name>
</gene>
<accession>A0A8S9Y6U1</accession>
<feature type="chain" id="PRO_5035862484" evidence="1">
    <location>
        <begin position="26"/>
        <end position="430"/>
    </location>
</feature>
<sequence>MISWMWAWLLVEASAGAGLRAGTEASPPGVLFLNPKDLIISGQEWRVIVEVNATDLVGEVGRLEEASVRLEEDLRMLQEVDPRFHQPHQEVRRILELVRQALTEAEEIEAYLPPPRRRGLVNVGGTVIKFLFGNPDADDFDTIQSGLAQAKSDAAKLVQVAKEQLVISRGMSREVTENSRWVHLLIEGLGNMTKGYIAHARKIAQLENLVNNTVGLSSVLRTLELEVRRVREDVRELALAIGEAALGRLSPLLKGPSELVRVVEMVAAQLPREWTMIAGEDAASVYAHYQSARVSGWHMGRAIHVALAFPLEPRGPRFELSEVVTLPYSNHGRFVKLDTAAQWFIISHDFERVAELATFDFTPCRQAPILTCPPTFPLVPRSTHSCLGELYRGESDPRSCDWNPGALSNVIPGDCKRLEALSPPLHNGSP</sequence>
<dbReference type="Proteomes" id="UP000466442">
    <property type="component" value="Linkage Group LG1"/>
</dbReference>
<comment type="caution">
    <text evidence="2">The sequence shown here is derived from an EMBL/GenBank/DDBJ whole genome shotgun (WGS) entry which is preliminary data.</text>
</comment>
<dbReference type="Pfam" id="PF12259">
    <property type="entry name" value="Baculo_F"/>
    <property type="match status" value="1"/>
</dbReference>
<name>A0A8S9Y6U1_APOLU</name>
<protein>
    <submittedName>
        <fullName evidence="2">Uncharacterized protein</fullName>
    </submittedName>
</protein>
<keyword evidence="1" id="KW-0732">Signal</keyword>
<reference evidence="2" key="1">
    <citation type="journal article" date="2021" name="Mol. Ecol. Resour.">
        <title>Apolygus lucorum genome provides insights into omnivorousness and mesophyll feeding.</title>
        <authorList>
            <person name="Liu Y."/>
            <person name="Liu H."/>
            <person name="Wang H."/>
            <person name="Huang T."/>
            <person name="Liu B."/>
            <person name="Yang B."/>
            <person name="Yin L."/>
            <person name="Li B."/>
            <person name="Zhang Y."/>
            <person name="Zhang S."/>
            <person name="Jiang F."/>
            <person name="Zhang X."/>
            <person name="Ren Y."/>
            <person name="Wang B."/>
            <person name="Wang S."/>
            <person name="Lu Y."/>
            <person name="Wu K."/>
            <person name="Fan W."/>
            <person name="Wang G."/>
        </authorList>
    </citation>
    <scope>NUCLEOTIDE SEQUENCE</scope>
    <source>
        <strain evidence="2">12Hb</strain>
    </source>
</reference>
<evidence type="ECO:0000313" key="3">
    <source>
        <dbReference type="Proteomes" id="UP000466442"/>
    </source>
</evidence>
<evidence type="ECO:0000313" key="2">
    <source>
        <dbReference type="EMBL" id="KAF6217002.1"/>
    </source>
</evidence>
<feature type="signal peptide" evidence="1">
    <location>
        <begin position="1"/>
        <end position="25"/>
    </location>
</feature>
<dbReference type="AlphaFoldDB" id="A0A8S9Y6U1"/>
<organism evidence="2 3">
    <name type="scientific">Apolygus lucorum</name>
    <name type="common">Small green plant bug</name>
    <name type="synonym">Lygocoris lucorum</name>
    <dbReference type="NCBI Taxonomy" id="248454"/>
    <lineage>
        <taxon>Eukaryota</taxon>
        <taxon>Metazoa</taxon>
        <taxon>Ecdysozoa</taxon>
        <taxon>Arthropoda</taxon>
        <taxon>Hexapoda</taxon>
        <taxon>Insecta</taxon>
        <taxon>Pterygota</taxon>
        <taxon>Neoptera</taxon>
        <taxon>Paraneoptera</taxon>
        <taxon>Hemiptera</taxon>
        <taxon>Heteroptera</taxon>
        <taxon>Panheteroptera</taxon>
        <taxon>Cimicomorpha</taxon>
        <taxon>Miridae</taxon>
        <taxon>Mirini</taxon>
        <taxon>Apolygus</taxon>
    </lineage>
</organism>
<dbReference type="InterPro" id="IPR022048">
    <property type="entry name" value="Envelope_fusion-like"/>
</dbReference>
<evidence type="ECO:0000256" key="1">
    <source>
        <dbReference type="SAM" id="SignalP"/>
    </source>
</evidence>
<dbReference type="OrthoDB" id="6624493at2759"/>
<proteinExistence type="predicted"/>
<dbReference type="EMBL" id="WIXP02000001">
    <property type="protein sequence ID" value="KAF6217002.1"/>
    <property type="molecule type" value="Genomic_DNA"/>
</dbReference>